<dbReference type="Proteomes" id="UP000807469">
    <property type="component" value="Unassembled WGS sequence"/>
</dbReference>
<dbReference type="InterPro" id="IPR003100">
    <property type="entry name" value="PAZ_dom"/>
</dbReference>
<dbReference type="PROSITE" id="PS50822">
    <property type="entry name" value="PIWI"/>
    <property type="match status" value="1"/>
</dbReference>
<feature type="compositionally biased region" description="Low complexity" evidence="1">
    <location>
        <begin position="1"/>
        <end position="14"/>
    </location>
</feature>
<organism evidence="4 5">
    <name type="scientific">Pholiota conissans</name>
    <dbReference type="NCBI Taxonomy" id="109636"/>
    <lineage>
        <taxon>Eukaryota</taxon>
        <taxon>Fungi</taxon>
        <taxon>Dikarya</taxon>
        <taxon>Basidiomycota</taxon>
        <taxon>Agaricomycotina</taxon>
        <taxon>Agaricomycetes</taxon>
        <taxon>Agaricomycetidae</taxon>
        <taxon>Agaricales</taxon>
        <taxon>Agaricineae</taxon>
        <taxon>Strophariaceae</taxon>
        <taxon>Pholiota</taxon>
    </lineage>
</organism>
<evidence type="ECO:0000259" key="2">
    <source>
        <dbReference type="PROSITE" id="PS50821"/>
    </source>
</evidence>
<dbReference type="SUPFAM" id="SSF53098">
    <property type="entry name" value="Ribonuclease H-like"/>
    <property type="match status" value="1"/>
</dbReference>
<feature type="domain" description="Piwi" evidence="3">
    <location>
        <begin position="548"/>
        <end position="859"/>
    </location>
</feature>
<dbReference type="Pfam" id="PF16487">
    <property type="entry name" value="ArgoMid"/>
    <property type="match status" value="1"/>
</dbReference>
<dbReference type="InterPro" id="IPR032474">
    <property type="entry name" value="Argonaute_N"/>
</dbReference>
<dbReference type="Gene3D" id="2.170.260.10">
    <property type="entry name" value="paz domain"/>
    <property type="match status" value="1"/>
</dbReference>
<gene>
    <name evidence="4" type="ORF">BDN70DRAFT_871308</name>
</gene>
<evidence type="ECO:0000313" key="5">
    <source>
        <dbReference type="Proteomes" id="UP000807469"/>
    </source>
</evidence>
<dbReference type="InterPro" id="IPR036397">
    <property type="entry name" value="RNaseH_sf"/>
</dbReference>
<dbReference type="SMART" id="SM00950">
    <property type="entry name" value="Piwi"/>
    <property type="match status" value="1"/>
</dbReference>
<dbReference type="GO" id="GO:0003723">
    <property type="term" value="F:RNA binding"/>
    <property type="evidence" value="ECO:0007669"/>
    <property type="project" value="InterPro"/>
</dbReference>
<dbReference type="Pfam" id="PF08699">
    <property type="entry name" value="ArgoL1"/>
    <property type="match status" value="1"/>
</dbReference>
<reference evidence="4" key="1">
    <citation type="submission" date="2020-11" db="EMBL/GenBank/DDBJ databases">
        <authorList>
            <consortium name="DOE Joint Genome Institute"/>
            <person name="Ahrendt S."/>
            <person name="Riley R."/>
            <person name="Andreopoulos W."/>
            <person name="Labutti K."/>
            <person name="Pangilinan J."/>
            <person name="Ruiz-Duenas F.J."/>
            <person name="Barrasa J.M."/>
            <person name="Sanchez-Garcia M."/>
            <person name="Camarero S."/>
            <person name="Miyauchi S."/>
            <person name="Serrano A."/>
            <person name="Linde D."/>
            <person name="Babiker R."/>
            <person name="Drula E."/>
            <person name="Ayuso-Fernandez I."/>
            <person name="Pacheco R."/>
            <person name="Padilla G."/>
            <person name="Ferreira P."/>
            <person name="Barriuso J."/>
            <person name="Kellner H."/>
            <person name="Castanera R."/>
            <person name="Alfaro M."/>
            <person name="Ramirez L."/>
            <person name="Pisabarro A.G."/>
            <person name="Kuo A."/>
            <person name="Tritt A."/>
            <person name="Lipzen A."/>
            <person name="He G."/>
            <person name="Yan M."/>
            <person name="Ng V."/>
            <person name="Cullen D."/>
            <person name="Martin F."/>
            <person name="Rosso M.-N."/>
            <person name="Henrissat B."/>
            <person name="Hibbett D."/>
            <person name="Martinez A.T."/>
            <person name="Grigoriev I.V."/>
        </authorList>
    </citation>
    <scope>NUCLEOTIDE SEQUENCE</scope>
    <source>
        <strain evidence="4">CIRM-BRFM 674</strain>
    </source>
</reference>
<dbReference type="SMART" id="SM01163">
    <property type="entry name" value="DUF1785"/>
    <property type="match status" value="1"/>
</dbReference>
<protein>
    <submittedName>
        <fullName evidence="4">Argonaute-like protein</fullName>
    </submittedName>
</protein>
<dbReference type="Pfam" id="PF02170">
    <property type="entry name" value="PAZ"/>
    <property type="match status" value="1"/>
</dbReference>
<dbReference type="PANTHER" id="PTHR22891">
    <property type="entry name" value="EUKARYOTIC TRANSLATION INITIATION FACTOR 2C"/>
    <property type="match status" value="1"/>
</dbReference>
<feature type="region of interest" description="Disordered" evidence="1">
    <location>
        <begin position="1"/>
        <end position="23"/>
    </location>
</feature>
<dbReference type="OrthoDB" id="10252740at2759"/>
<dbReference type="CDD" id="cd02846">
    <property type="entry name" value="PAZ_argonaute_like"/>
    <property type="match status" value="1"/>
</dbReference>
<proteinExistence type="predicted"/>
<dbReference type="CDD" id="cd04657">
    <property type="entry name" value="Piwi_ago-like"/>
    <property type="match status" value="1"/>
</dbReference>
<sequence>MPPRAAPRGAASLRGGRGGAARGPIEIGLPSDNSHITTIGVKRPNFGTGGRELPIYVNSFVTTIPEGVIHHYDGFLVISPSEKTLPARLNMDIIKELQTAVAPEIFTPRAVYDGRKNMFAVRELPFGESNSYEFEVALIGARAESANARGPKVYKVRLNKVAEINPEVLKRFIQGEQSHDNTVLTAITALNVVIRMEPTMNYPFNVRSFFTDRETKDIGSGIQLWRGYFQSVRPGIRQMLINIDISTATMYKAGPLLRVCLEFLRRDHPSQMSKQHLHERDFLRLQRFISGIRVTTAVPGAGGRIAQTPRVVKKLTRVSAREEMFTLREGGTMSVAEYFGRVQNRPLQFPDLFCAEVGSGAKIPLELCTIPPGQIMRKQIPAEKTKDVLEFATKRPRERLDSIKNGLDVLAYAQSDYVRQFGMNVSSTGPLRLQARVLKPPTLRYGVGSKQPTIVPNNGSWNMVDKKFYKPTSPIIRWILAVFESQTRFTAQVTNDVMKGFTEGCKEVGIKIEPTKIVRYGTGHTKVRDFLKSIGMECYRETGQPPQLYVIILPESGNDIYTEVKYFGDVEMGVPTQCMKSLKCSRAKPQYFANVSLKVNVKLGGINTIPDPSSVSVLTDPHMPTIVMGADVIHPSPGSDGRPSFTALVGNVDSDTAKYIADSRVQTSRQEMIADLHPMSMHILGMYQRYRQNVERRQGTTSNPKRIIFYRDGVSEGQFKQVLELELPLLKKACADLNMDPKITVIVVGKRHHVRFFPQSERDADKSGNCPAGTVVDREIAHPTEFDFYLQSHGGLLGTSRPAHYSVCFSYPLLYFADALQSLSFALCHVYARSTRSVSIPAPVYYADIVCSRAKNHFDPSDSWDLIGSDDAASVDTNRAMDSLDKFQRGFKPLHHSQKTLMYFSVS</sequence>
<name>A0A9P5ZD74_9AGAR</name>
<comment type="caution">
    <text evidence="4">The sequence shown here is derived from an EMBL/GenBank/DDBJ whole genome shotgun (WGS) entry which is preliminary data.</text>
</comment>
<dbReference type="InterPro" id="IPR045246">
    <property type="entry name" value="Piwi_ago-like"/>
</dbReference>
<dbReference type="Pfam" id="PF16486">
    <property type="entry name" value="ArgoN"/>
    <property type="match status" value="1"/>
</dbReference>
<dbReference type="InterPro" id="IPR036085">
    <property type="entry name" value="PAZ_dom_sf"/>
</dbReference>
<dbReference type="AlphaFoldDB" id="A0A9P5ZD74"/>
<evidence type="ECO:0000256" key="1">
    <source>
        <dbReference type="SAM" id="MobiDB-lite"/>
    </source>
</evidence>
<dbReference type="Pfam" id="PF02171">
    <property type="entry name" value="Piwi"/>
    <property type="match status" value="1"/>
</dbReference>
<dbReference type="InterPro" id="IPR014811">
    <property type="entry name" value="ArgoL1"/>
</dbReference>
<dbReference type="InterPro" id="IPR032472">
    <property type="entry name" value="ArgoL2"/>
</dbReference>
<dbReference type="Gene3D" id="3.40.50.2300">
    <property type="match status" value="1"/>
</dbReference>
<keyword evidence="5" id="KW-1185">Reference proteome</keyword>
<dbReference type="InterPro" id="IPR032473">
    <property type="entry name" value="Argonaute_Mid_dom"/>
</dbReference>
<dbReference type="PROSITE" id="PS50821">
    <property type="entry name" value="PAZ"/>
    <property type="match status" value="1"/>
</dbReference>
<evidence type="ECO:0000313" key="4">
    <source>
        <dbReference type="EMBL" id="KAF9485291.1"/>
    </source>
</evidence>
<dbReference type="SUPFAM" id="SSF101690">
    <property type="entry name" value="PAZ domain"/>
    <property type="match status" value="1"/>
</dbReference>
<feature type="domain" description="PAZ" evidence="2">
    <location>
        <begin position="255"/>
        <end position="372"/>
    </location>
</feature>
<dbReference type="InterPro" id="IPR003165">
    <property type="entry name" value="Piwi"/>
</dbReference>
<dbReference type="EMBL" id="MU155136">
    <property type="protein sequence ID" value="KAF9485291.1"/>
    <property type="molecule type" value="Genomic_DNA"/>
</dbReference>
<evidence type="ECO:0000259" key="3">
    <source>
        <dbReference type="PROSITE" id="PS50822"/>
    </source>
</evidence>
<accession>A0A9P5ZD74</accession>
<dbReference type="Gene3D" id="3.30.420.10">
    <property type="entry name" value="Ribonuclease H-like superfamily/Ribonuclease H"/>
    <property type="match status" value="1"/>
</dbReference>
<dbReference type="Pfam" id="PF16488">
    <property type="entry name" value="ArgoL2"/>
    <property type="match status" value="1"/>
</dbReference>
<dbReference type="InterPro" id="IPR012337">
    <property type="entry name" value="RNaseH-like_sf"/>
</dbReference>